<dbReference type="Proteomes" id="UP000294299">
    <property type="component" value="Chromosome NFRAN"/>
</dbReference>
<protein>
    <recommendedName>
        <fullName evidence="7">GTPase</fullName>
    </recommendedName>
</protein>
<dbReference type="AlphaFoldDB" id="A0A484I8V5"/>
<dbReference type="GO" id="GO:0003924">
    <property type="term" value="F:GTPase activity"/>
    <property type="evidence" value="ECO:0007669"/>
    <property type="project" value="TreeGrafter"/>
</dbReference>
<dbReference type="InterPro" id="IPR004130">
    <property type="entry name" value="Gpn"/>
</dbReference>
<evidence type="ECO:0000256" key="1">
    <source>
        <dbReference type="ARBA" id="ARBA00005290"/>
    </source>
</evidence>
<dbReference type="Gene3D" id="3.40.50.300">
    <property type="entry name" value="P-loop containing nucleotide triphosphate hydrolases"/>
    <property type="match status" value="1"/>
</dbReference>
<dbReference type="InterPro" id="IPR027417">
    <property type="entry name" value="P-loop_NTPase"/>
</dbReference>
<dbReference type="KEGG" id="nfn:NFRAN_1869"/>
<evidence type="ECO:0008006" key="7">
    <source>
        <dbReference type="Google" id="ProtNLM"/>
    </source>
</evidence>
<dbReference type="GeneID" id="39421173"/>
<keyword evidence="4" id="KW-0342">GTP-binding</keyword>
<dbReference type="RefSeq" id="WP_134484425.1">
    <property type="nucleotide sequence ID" value="NZ_LR216287.1"/>
</dbReference>
<dbReference type="SUPFAM" id="SSF52540">
    <property type="entry name" value="P-loop containing nucleoside triphosphate hydrolases"/>
    <property type="match status" value="1"/>
</dbReference>
<keyword evidence="3" id="KW-0378">Hydrolase</keyword>
<reference evidence="5 6" key="1">
    <citation type="submission" date="2019-02" db="EMBL/GenBank/DDBJ databases">
        <authorList>
            <person name="Lehtovirta-Morley E L."/>
        </authorList>
    </citation>
    <scope>NUCLEOTIDE SEQUENCE [LARGE SCALE GENOMIC DNA]</scope>
    <source>
        <strain evidence="5">NFRAN1</strain>
    </source>
</reference>
<comment type="similarity">
    <text evidence="1">Belongs to the GPN-loop GTPase family.</text>
</comment>
<proteinExistence type="inferred from homology"/>
<dbReference type="PANTHER" id="PTHR21231:SF8">
    <property type="entry name" value="GPN-LOOP GTPASE 1"/>
    <property type="match status" value="1"/>
</dbReference>
<dbReference type="OrthoDB" id="31092at2157"/>
<dbReference type="PANTHER" id="PTHR21231">
    <property type="entry name" value="XPA-BINDING PROTEIN 1-RELATED"/>
    <property type="match status" value="1"/>
</dbReference>
<dbReference type="EMBL" id="LR216287">
    <property type="protein sequence ID" value="VFJ14191.1"/>
    <property type="molecule type" value="Genomic_DNA"/>
</dbReference>
<gene>
    <name evidence="5" type="ORF">NFRAN_1869</name>
</gene>
<evidence type="ECO:0000313" key="6">
    <source>
        <dbReference type="Proteomes" id="UP000294299"/>
    </source>
</evidence>
<accession>A0A484I8V5</accession>
<evidence type="ECO:0000256" key="2">
    <source>
        <dbReference type="ARBA" id="ARBA00022741"/>
    </source>
</evidence>
<evidence type="ECO:0000313" key="5">
    <source>
        <dbReference type="EMBL" id="VFJ14191.1"/>
    </source>
</evidence>
<organism evidence="5 6">
    <name type="scientific">Candidatus Nitrosocosmicus franklandianus</name>
    <dbReference type="NCBI Taxonomy" id="1798806"/>
    <lineage>
        <taxon>Archaea</taxon>
        <taxon>Nitrososphaerota</taxon>
        <taxon>Nitrososphaeria</taxon>
        <taxon>Nitrososphaerales</taxon>
        <taxon>Nitrososphaeraceae</taxon>
        <taxon>Candidatus Nitrosocosmicus</taxon>
    </lineage>
</organism>
<name>A0A484I8V5_9ARCH</name>
<dbReference type="Pfam" id="PF03029">
    <property type="entry name" value="ATP_bind_1"/>
    <property type="match status" value="1"/>
</dbReference>
<evidence type="ECO:0000256" key="3">
    <source>
        <dbReference type="ARBA" id="ARBA00022801"/>
    </source>
</evidence>
<evidence type="ECO:0000256" key="4">
    <source>
        <dbReference type="ARBA" id="ARBA00023134"/>
    </source>
</evidence>
<dbReference type="GO" id="GO:0005525">
    <property type="term" value="F:GTP binding"/>
    <property type="evidence" value="ECO:0007669"/>
    <property type="project" value="UniProtKB-KW"/>
</dbReference>
<keyword evidence="6" id="KW-1185">Reference proteome</keyword>
<sequence length="255" mass="28485">MHTIFVTGTAGSGKSLLTARLLEWYSSNEVTPISINLDPGVSKLQYDPDIDVREFIDFYSIMDEYNLGPNGSLILANDLISTKIEEIQNQVQELNPDYVIIDTPGQIELFVFRSSGPYFISNFYSDTKVTLFTMDGTLAISPISFVSLLFLSQSIKLRLGIPQINVLTKRDKIIEKLPEILKWSNSMIPLLNSLNLEKDTEQSLLSKDIIKTLYKSGNVLSPIAMSNITMSGMVNLSAALSRILTHGEEEHKDES</sequence>
<keyword evidence="2" id="KW-0547">Nucleotide-binding</keyword>